<protein>
    <recommendedName>
        <fullName evidence="5">Transmembrane protein</fullName>
    </recommendedName>
</protein>
<accession>A0A2S5RE97</accession>
<feature type="transmembrane region" description="Helical" evidence="2">
    <location>
        <begin position="41"/>
        <end position="63"/>
    </location>
</feature>
<keyword evidence="2" id="KW-1133">Transmembrane helix</keyword>
<evidence type="ECO:0000313" key="4">
    <source>
        <dbReference type="Proteomes" id="UP000239785"/>
    </source>
</evidence>
<keyword evidence="2" id="KW-0812">Transmembrane</keyword>
<feature type="transmembrane region" description="Helical" evidence="2">
    <location>
        <begin position="112"/>
        <end position="135"/>
    </location>
</feature>
<dbReference type="Proteomes" id="UP000239785">
    <property type="component" value="Unassembled WGS sequence"/>
</dbReference>
<reference evidence="3 4" key="1">
    <citation type="submission" date="2017-11" db="EMBL/GenBank/DDBJ databases">
        <title>Genome sequence of Mesoplasma corruscae ELCA-2 (ATCC 49579).</title>
        <authorList>
            <person name="Lo W.-S."/>
            <person name="Kuo C.-H."/>
        </authorList>
    </citation>
    <scope>NUCLEOTIDE SEQUENCE [LARGE SCALE GENOMIC DNA]</scope>
    <source>
        <strain evidence="3 4">ELCA-2</strain>
    </source>
</reference>
<sequence>MDKRQVYLKYLLTVATLAFLISISTIFIYLRKELTSIVPSWLTSVVVLFWLIGFSLLFTYWFVKLKDIFISKEFKFSNKDKRFGLYSLSCYVAEAIVAIIFIILVHFTKILIWEYILHIVIIIVLSMIGSILELYSRIQYQVFLNQKAYTSYEENKQKTLKNLLKEHELDKNQAEALASNQNRTKQAQEILQQDITNRNKINPFDEEI</sequence>
<evidence type="ECO:0008006" key="5">
    <source>
        <dbReference type="Google" id="ProtNLM"/>
    </source>
</evidence>
<proteinExistence type="predicted"/>
<feature type="transmembrane region" description="Helical" evidence="2">
    <location>
        <begin position="83"/>
        <end position="106"/>
    </location>
</feature>
<keyword evidence="4" id="KW-1185">Reference proteome</keyword>
<dbReference type="AlphaFoldDB" id="A0A2S5RE97"/>
<gene>
    <name evidence="3" type="ORF">MCORR_v1c06610</name>
</gene>
<feature type="coiled-coil region" evidence="1">
    <location>
        <begin position="157"/>
        <end position="184"/>
    </location>
</feature>
<keyword evidence="2" id="KW-0472">Membrane</keyword>
<keyword evidence="1" id="KW-0175">Coiled coil</keyword>
<comment type="caution">
    <text evidence="3">The sequence shown here is derived from an EMBL/GenBank/DDBJ whole genome shotgun (WGS) entry which is preliminary data.</text>
</comment>
<dbReference type="EMBL" id="PHNF01000003">
    <property type="protein sequence ID" value="PPE05634.1"/>
    <property type="molecule type" value="Genomic_DNA"/>
</dbReference>
<evidence type="ECO:0000313" key="3">
    <source>
        <dbReference type="EMBL" id="PPE05634.1"/>
    </source>
</evidence>
<dbReference type="RefSeq" id="WP_104208186.1">
    <property type="nucleotide sequence ID" value="NZ_PHNF01000003.1"/>
</dbReference>
<name>A0A2S5RE97_9MOLU</name>
<feature type="transmembrane region" description="Helical" evidence="2">
    <location>
        <begin position="7"/>
        <end position="29"/>
    </location>
</feature>
<evidence type="ECO:0000256" key="2">
    <source>
        <dbReference type="SAM" id="Phobius"/>
    </source>
</evidence>
<evidence type="ECO:0000256" key="1">
    <source>
        <dbReference type="SAM" id="Coils"/>
    </source>
</evidence>
<organism evidence="3 4">
    <name type="scientific">Mesoplasma corruscae</name>
    <dbReference type="NCBI Taxonomy" id="216874"/>
    <lineage>
        <taxon>Bacteria</taxon>
        <taxon>Bacillati</taxon>
        <taxon>Mycoplasmatota</taxon>
        <taxon>Mollicutes</taxon>
        <taxon>Entomoplasmatales</taxon>
        <taxon>Entomoplasmataceae</taxon>
        <taxon>Mesoplasma</taxon>
    </lineage>
</organism>